<reference evidence="2" key="1">
    <citation type="submission" date="2020-11" db="EMBL/GenBank/DDBJ databases">
        <authorList>
            <person name="Whitehead M."/>
        </authorList>
    </citation>
    <scope>NUCLEOTIDE SEQUENCE</scope>
    <source>
        <strain evidence="2">EGII</strain>
    </source>
</reference>
<evidence type="ECO:0000256" key="1">
    <source>
        <dbReference type="SAM" id="MobiDB-lite"/>
    </source>
</evidence>
<proteinExistence type="predicted"/>
<feature type="region of interest" description="Disordered" evidence="1">
    <location>
        <begin position="70"/>
        <end position="101"/>
    </location>
</feature>
<dbReference type="AlphaFoldDB" id="A0A811UXB9"/>
<evidence type="ECO:0000313" key="2">
    <source>
        <dbReference type="EMBL" id="CAD7003301.1"/>
    </source>
</evidence>
<comment type="caution">
    <text evidence="2">The sequence shown here is derived from an EMBL/GenBank/DDBJ whole genome shotgun (WGS) entry which is preliminary data.</text>
</comment>
<gene>
    <name evidence="2" type="ORF">CCAP1982_LOCUS11762</name>
</gene>
<evidence type="ECO:0000313" key="3">
    <source>
        <dbReference type="Proteomes" id="UP000606786"/>
    </source>
</evidence>
<protein>
    <submittedName>
        <fullName evidence="2">(Mediterranean fruit fly) hypothetical protein</fullName>
    </submittedName>
</protein>
<dbReference type="EMBL" id="CAJHJT010000034">
    <property type="protein sequence ID" value="CAD7003301.1"/>
    <property type="molecule type" value="Genomic_DNA"/>
</dbReference>
<dbReference type="Proteomes" id="UP000606786">
    <property type="component" value="Unassembled WGS sequence"/>
</dbReference>
<organism evidence="2 3">
    <name type="scientific">Ceratitis capitata</name>
    <name type="common">Mediterranean fruit fly</name>
    <name type="synonym">Tephritis capitata</name>
    <dbReference type="NCBI Taxonomy" id="7213"/>
    <lineage>
        <taxon>Eukaryota</taxon>
        <taxon>Metazoa</taxon>
        <taxon>Ecdysozoa</taxon>
        <taxon>Arthropoda</taxon>
        <taxon>Hexapoda</taxon>
        <taxon>Insecta</taxon>
        <taxon>Pterygota</taxon>
        <taxon>Neoptera</taxon>
        <taxon>Endopterygota</taxon>
        <taxon>Diptera</taxon>
        <taxon>Brachycera</taxon>
        <taxon>Muscomorpha</taxon>
        <taxon>Tephritoidea</taxon>
        <taxon>Tephritidae</taxon>
        <taxon>Ceratitis</taxon>
        <taxon>Ceratitis</taxon>
    </lineage>
</organism>
<name>A0A811UXB9_CERCA</name>
<sequence>MCMSYTHMYVLHQHSGIKNQKALKSNVVKILVKFVALFYPTYIHSSINSLMELFLSTGSTNLCPQKFRMKKNKRGKSTASGGRRLKSLLLPKDIGKNKNKN</sequence>
<keyword evidence="3" id="KW-1185">Reference proteome</keyword>
<accession>A0A811UXB9</accession>